<name>A0A1I7B0J7_9FLAO</name>
<proteinExistence type="predicted"/>
<organism evidence="1 2">
    <name type="scientific">Lishizhenia tianjinensis</name>
    <dbReference type="NCBI Taxonomy" id="477690"/>
    <lineage>
        <taxon>Bacteria</taxon>
        <taxon>Pseudomonadati</taxon>
        <taxon>Bacteroidota</taxon>
        <taxon>Flavobacteriia</taxon>
        <taxon>Flavobacteriales</taxon>
        <taxon>Crocinitomicaceae</taxon>
        <taxon>Lishizhenia</taxon>
    </lineage>
</organism>
<evidence type="ECO:0000313" key="1">
    <source>
        <dbReference type="EMBL" id="SFT80668.1"/>
    </source>
</evidence>
<evidence type="ECO:0008006" key="3">
    <source>
        <dbReference type="Google" id="ProtNLM"/>
    </source>
</evidence>
<dbReference type="Proteomes" id="UP000236454">
    <property type="component" value="Unassembled WGS sequence"/>
</dbReference>
<keyword evidence="2" id="KW-1185">Reference proteome</keyword>
<gene>
    <name evidence="1" type="ORF">SAMN05216474_2439</name>
</gene>
<dbReference type="AlphaFoldDB" id="A0A1I7B0J7"/>
<dbReference type="RefSeq" id="WP_139230359.1">
    <property type="nucleotide sequence ID" value="NZ_FPAS01000004.1"/>
</dbReference>
<evidence type="ECO:0000313" key="2">
    <source>
        <dbReference type="Proteomes" id="UP000236454"/>
    </source>
</evidence>
<accession>A0A1I7B0J7</accession>
<protein>
    <recommendedName>
        <fullName evidence="3">Outer membrane protein beta-barrel domain-containing protein</fullName>
    </recommendedName>
</protein>
<dbReference type="EMBL" id="FPAS01000004">
    <property type="protein sequence ID" value="SFT80668.1"/>
    <property type="molecule type" value="Genomic_DNA"/>
</dbReference>
<sequence length="264" mass="30617">MKYLLISCISFMIFTGHAQKINYFTIGIESPLSASSSFNYFKLKTPDDLSYSGTGTVVYPLNNLKPSSLQIAYNLQLSKRFVWSIGVGQQSTKSYMYTINKDYYYSNDPLYFSDSLQIKLNRTVLFTGIKGYFQVAPLNLYLFANVRAIHAPFEVQRKTTAFTTSVYHEHRTFYKDRSLYWNYDFGIGAQRFIADNFSLDYGIKVNLGHYFFEKHSSDRNYYETNKLLSGEAPKFPINNVKDVEKRVNLESTMFVYLNIGINKN</sequence>
<reference evidence="1 2" key="1">
    <citation type="submission" date="2016-10" db="EMBL/GenBank/DDBJ databases">
        <authorList>
            <person name="de Groot N.N."/>
        </authorList>
    </citation>
    <scope>NUCLEOTIDE SEQUENCE [LARGE SCALE GENOMIC DNA]</scope>
    <source>
        <strain evidence="1 2">CGMCC 1.7005</strain>
    </source>
</reference>
<dbReference type="STRING" id="477690.SAMN05216474_2439"/>